<dbReference type="OrthoDB" id="9769319at2"/>
<keyword evidence="4" id="KW-0574">Periplasm</keyword>
<dbReference type="PANTHER" id="PTHR30222">
    <property type="entry name" value="SPERMIDINE/PUTRESCINE-BINDING PERIPLASMIC PROTEIN"/>
    <property type="match status" value="1"/>
</dbReference>
<dbReference type="GO" id="GO:0015846">
    <property type="term" value="P:polyamine transport"/>
    <property type="evidence" value="ECO:0007669"/>
    <property type="project" value="InterPro"/>
</dbReference>
<feature type="chain" id="PRO_5008091808" evidence="7">
    <location>
        <begin position="22"/>
        <end position="383"/>
    </location>
</feature>
<dbReference type="CDD" id="cd13590">
    <property type="entry name" value="PBP2_PotD_PotF_like"/>
    <property type="match status" value="1"/>
</dbReference>
<evidence type="ECO:0000313" key="8">
    <source>
        <dbReference type="EMBL" id="OAN45268.1"/>
    </source>
</evidence>
<evidence type="ECO:0000256" key="5">
    <source>
        <dbReference type="PIRSR" id="PIRSR019574-1"/>
    </source>
</evidence>
<name>A0A178MB68_9CHLR</name>
<evidence type="ECO:0000256" key="1">
    <source>
        <dbReference type="ARBA" id="ARBA00004418"/>
    </source>
</evidence>
<dbReference type="PANTHER" id="PTHR30222:SF17">
    <property type="entry name" value="SPERMIDINE_PUTRESCINE-BINDING PERIPLASMIC PROTEIN"/>
    <property type="match status" value="1"/>
</dbReference>
<organism evidence="8 9">
    <name type="scientific">Chloroflexus islandicus</name>
    <dbReference type="NCBI Taxonomy" id="1707952"/>
    <lineage>
        <taxon>Bacteria</taxon>
        <taxon>Bacillati</taxon>
        <taxon>Chloroflexota</taxon>
        <taxon>Chloroflexia</taxon>
        <taxon>Chloroflexales</taxon>
        <taxon>Chloroflexineae</taxon>
        <taxon>Chloroflexaceae</taxon>
        <taxon>Chloroflexus</taxon>
    </lineage>
</organism>
<feature type="region of interest" description="Disordered" evidence="6">
    <location>
        <begin position="24"/>
        <end position="44"/>
    </location>
</feature>
<reference evidence="8 9" key="1">
    <citation type="submission" date="2016-04" db="EMBL/GenBank/DDBJ databases">
        <title>Chloroflexus islandicus sp. nov., a thermophilic filamentous anoxygenic phototrophic bacterium from geyser Strokkur (Iceland).</title>
        <authorList>
            <person name="Gaisin V.A."/>
            <person name="Kalashnikov A.M."/>
            <person name="Sukhacheva M.V."/>
            <person name="Grouzdev D.S."/>
            <person name="Ivanov T.M."/>
            <person name="Kuznetsov B."/>
            <person name="Gorlenko V.M."/>
        </authorList>
    </citation>
    <scope>NUCLEOTIDE SEQUENCE [LARGE SCALE GENOMIC DNA]</scope>
    <source>
        <strain evidence="9">isl-2</strain>
    </source>
</reference>
<dbReference type="SUPFAM" id="SSF53850">
    <property type="entry name" value="Periplasmic binding protein-like II"/>
    <property type="match status" value="1"/>
</dbReference>
<feature type="binding site" evidence="5">
    <location>
        <begin position="196"/>
        <end position="199"/>
    </location>
    <ligand>
        <name>spermidine</name>
        <dbReference type="ChEBI" id="CHEBI:57834"/>
    </ligand>
</feature>
<keyword evidence="3 7" id="KW-0732">Signal</keyword>
<accession>A0A178MB68</accession>
<dbReference type="InterPro" id="IPR001188">
    <property type="entry name" value="Sperm_putr-bd"/>
</dbReference>
<evidence type="ECO:0000313" key="9">
    <source>
        <dbReference type="Proteomes" id="UP000078287"/>
    </source>
</evidence>
<sequence>MQMLRVLLVALLLAVSLAACGGSSATSPGNEYGASGGDSTAPSDGVDRSKLAKELYFYNWSDYIDPAVLDQFEAEYGVKVIVDTYDSNEDMLAKVRAGNSGYDIVVPSDYAVQIMIAEGLAAPVDKTLLPNLVHLDPNLLDQYFDKGNAYSIPYMYGITGIAYNTKFFPNGIDSWAAILEPSQVAPFAGKFSMLDDARETPGAALRYIGQSLNSTDPAALARVKEILLAQKPYLAAYNSSDVNRKLASEEYVLAHSWSGSAMQARNGLGDEFSGNPNIAFVIPKEGGMIWMDNMMILKDSPHAYTAHVFMNFLMRPEVAAQNVEYIGYLTPNKDALELLSPEIRELYAQGFAPDEEMYKRLEWAVRNEGTTAFDDLWTEIKGQ</sequence>
<evidence type="ECO:0000256" key="2">
    <source>
        <dbReference type="ARBA" id="ARBA00022448"/>
    </source>
</evidence>
<dbReference type="STRING" id="1707952.A6A03_15110"/>
<proteinExistence type="predicted"/>
<dbReference type="Proteomes" id="UP000078287">
    <property type="component" value="Unassembled WGS sequence"/>
</dbReference>
<gene>
    <name evidence="8" type="ORF">A6A03_15110</name>
</gene>
<keyword evidence="2" id="KW-0813">Transport</keyword>
<comment type="subcellular location">
    <subcellularLocation>
        <location evidence="1">Periplasm</location>
    </subcellularLocation>
</comment>
<comment type="caution">
    <text evidence="8">The sequence shown here is derived from an EMBL/GenBank/DDBJ whole genome shotgun (WGS) entry which is preliminary data.</text>
</comment>
<keyword evidence="9" id="KW-1185">Reference proteome</keyword>
<dbReference type="EMBL" id="LWQS01000057">
    <property type="protein sequence ID" value="OAN45268.1"/>
    <property type="molecule type" value="Genomic_DNA"/>
</dbReference>
<dbReference type="PIRSF" id="PIRSF019574">
    <property type="entry name" value="Periplasmic_polyamine_BP"/>
    <property type="match status" value="1"/>
</dbReference>
<dbReference type="GO" id="GO:0042597">
    <property type="term" value="C:periplasmic space"/>
    <property type="evidence" value="ECO:0007669"/>
    <property type="project" value="UniProtKB-SubCell"/>
</dbReference>
<dbReference type="GO" id="GO:0019808">
    <property type="term" value="F:polyamine binding"/>
    <property type="evidence" value="ECO:0007669"/>
    <property type="project" value="InterPro"/>
</dbReference>
<dbReference type="Gene3D" id="3.40.190.10">
    <property type="entry name" value="Periplasmic binding protein-like II"/>
    <property type="match status" value="2"/>
</dbReference>
<dbReference type="PROSITE" id="PS51257">
    <property type="entry name" value="PROKAR_LIPOPROTEIN"/>
    <property type="match status" value="1"/>
</dbReference>
<feature type="binding site" evidence="5">
    <location>
        <position position="110"/>
    </location>
    <ligand>
        <name>spermidine</name>
        <dbReference type="ChEBI" id="CHEBI:57834"/>
    </ligand>
</feature>
<dbReference type="AlphaFoldDB" id="A0A178MB68"/>
<evidence type="ECO:0000256" key="7">
    <source>
        <dbReference type="SAM" id="SignalP"/>
    </source>
</evidence>
<dbReference type="Pfam" id="PF13416">
    <property type="entry name" value="SBP_bac_8"/>
    <property type="match status" value="1"/>
</dbReference>
<evidence type="ECO:0000256" key="3">
    <source>
        <dbReference type="ARBA" id="ARBA00022729"/>
    </source>
</evidence>
<evidence type="ECO:0000256" key="4">
    <source>
        <dbReference type="ARBA" id="ARBA00022764"/>
    </source>
</evidence>
<dbReference type="InterPro" id="IPR006059">
    <property type="entry name" value="SBP"/>
</dbReference>
<feature type="signal peptide" evidence="7">
    <location>
        <begin position="1"/>
        <end position="21"/>
    </location>
</feature>
<dbReference type="PRINTS" id="PR00909">
    <property type="entry name" value="SPERMDNBNDNG"/>
</dbReference>
<evidence type="ECO:0000256" key="6">
    <source>
        <dbReference type="SAM" id="MobiDB-lite"/>
    </source>
</evidence>
<protein>
    <submittedName>
        <fullName evidence="8">ABC transporter substrate-binding protein</fullName>
    </submittedName>
</protein>